<dbReference type="Proteomes" id="UP001165064">
    <property type="component" value="Unassembled WGS sequence"/>
</dbReference>
<sequence length="370" mass="41595">MPMRLRGWRPTRSQDLIELPDDYDSEAERIDLNDFDDEEDETTSSEEQGDDESEYELEFTSSDGDQFEIPQVDIQEMIALANELLRDNNDSNNNNNAHNNDNDTGEADRSVSIRFPVMRNQRNLELARAIIEEHERLNRVNNNGNGTAADTLVAGYHGNLELHRQLANNLNRNNINNNNNNRRPREGNGNGDNRPFWMKLVDSITITLFPLVLMRIIRCVLSISSFSLDVMQDTFDFIDFMQEAIPNATQTVVETTEGAAAEVVSGIVTNGSIATNDTLANAAGTAAQTATSSLIMKFGMIIMEELPNLNNNIKIALTLTTFYLYTTGFGLFMITSFAFLILCLVFSLGKRWHSVERFVVSIIMDGEECI</sequence>
<proteinExistence type="predicted"/>
<comment type="caution">
    <text evidence="1">The sequence shown here is derived from an EMBL/GenBank/DDBJ whole genome shotgun (WGS) entry which is preliminary data.</text>
</comment>
<name>A0ACB5SYE6_AMBMO</name>
<reference evidence="1" key="1">
    <citation type="submission" date="2023-04" db="EMBL/GenBank/DDBJ databases">
        <title>Ambrosiozyma monospora NBRC 10751.</title>
        <authorList>
            <person name="Ichikawa N."/>
            <person name="Sato H."/>
            <person name="Tonouchi N."/>
        </authorList>
    </citation>
    <scope>NUCLEOTIDE SEQUENCE</scope>
    <source>
        <strain evidence="1">NBRC 10751</strain>
    </source>
</reference>
<accession>A0ACB5SYE6</accession>
<keyword evidence="2" id="KW-1185">Reference proteome</keyword>
<organism evidence="1 2">
    <name type="scientific">Ambrosiozyma monospora</name>
    <name type="common">Yeast</name>
    <name type="synonym">Endomycopsis monosporus</name>
    <dbReference type="NCBI Taxonomy" id="43982"/>
    <lineage>
        <taxon>Eukaryota</taxon>
        <taxon>Fungi</taxon>
        <taxon>Dikarya</taxon>
        <taxon>Ascomycota</taxon>
        <taxon>Saccharomycotina</taxon>
        <taxon>Pichiomycetes</taxon>
        <taxon>Pichiales</taxon>
        <taxon>Pichiaceae</taxon>
        <taxon>Ambrosiozyma</taxon>
    </lineage>
</organism>
<dbReference type="EMBL" id="BSXS01001629">
    <property type="protein sequence ID" value="GME76755.1"/>
    <property type="molecule type" value="Genomic_DNA"/>
</dbReference>
<gene>
    <name evidence="1" type="ORF">Amon02_000274800</name>
</gene>
<protein>
    <submittedName>
        <fullName evidence="1">Unnamed protein product</fullName>
    </submittedName>
</protein>
<evidence type="ECO:0000313" key="2">
    <source>
        <dbReference type="Proteomes" id="UP001165064"/>
    </source>
</evidence>
<evidence type="ECO:0000313" key="1">
    <source>
        <dbReference type="EMBL" id="GME76755.1"/>
    </source>
</evidence>